<feature type="region of interest" description="Disordered" evidence="7">
    <location>
        <begin position="141"/>
        <end position="175"/>
    </location>
</feature>
<organism evidence="8 9">
    <name type="scientific">Cuscuta epithymum</name>
    <dbReference type="NCBI Taxonomy" id="186058"/>
    <lineage>
        <taxon>Eukaryota</taxon>
        <taxon>Viridiplantae</taxon>
        <taxon>Streptophyta</taxon>
        <taxon>Embryophyta</taxon>
        <taxon>Tracheophyta</taxon>
        <taxon>Spermatophyta</taxon>
        <taxon>Magnoliopsida</taxon>
        <taxon>eudicotyledons</taxon>
        <taxon>Gunneridae</taxon>
        <taxon>Pentapetalae</taxon>
        <taxon>asterids</taxon>
        <taxon>lamiids</taxon>
        <taxon>Solanales</taxon>
        <taxon>Convolvulaceae</taxon>
        <taxon>Cuscuteae</taxon>
        <taxon>Cuscuta</taxon>
        <taxon>Cuscuta subgen. Cuscuta</taxon>
    </lineage>
</organism>
<comment type="caution">
    <text evidence="6">Lacks conserved residue(s) required for the propagation of feature annotation.</text>
</comment>
<comment type="subcellular location">
    <subcellularLocation>
        <location evidence="1">Membrane</location>
        <topology evidence="1">Multi-pass membrane protein</topology>
    </subcellularLocation>
</comment>
<dbReference type="GO" id="GO:0015137">
    <property type="term" value="F:citrate transmembrane transporter activity"/>
    <property type="evidence" value="ECO:0007669"/>
    <property type="project" value="TreeGrafter"/>
</dbReference>
<dbReference type="GO" id="GO:0016020">
    <property type="term" value="C:membrane"/>
    <property type="evidence" value="ECO:0007669"/>
    <property type="project" value="UniProtKB-SubCell"/>
</dbReference>
<dbReference type="CDD" id="cd13136">
    <property type="entry name" value="MATE_DinF_like"/>
    <property type="match status" value="1"/>
</dbReference>
<dbReference type="GO" id="GO:0015297">
    <property type="term" value="F:antiporter activity"/>
    <property type="evidence" value="ECO:0007669"/>
    <property type="project" value="InterPro"/>
</dbReference>
<keyword evidence="4 6" id="KW-1133">Transmembrane helix</keyword>
<evidence type="ECO:0000256" key="2">
    <source>
        <dbReference type="ARBA" id="ARBA00010199"/>
    </source>
</evidence>
<dbReference type="Proteomes" id="UP001152523">
    <property type="component" value="Unassembled WGS sequence"/>
</dbReference>
<dbReference type="PANTHER" id="PTHR42893">
    <property type="entry name" value="PROTEIN DETOXIFICATION 44, CHLOROPLASTIC-RELATED"/>
    <property type="match status" value="1"/>
</dbReference>
<feature type="transmembrane region" description="Helical" evidence="6">
    <location>
        <begin position="497"/>
        <end position="519"/>
    </location>
</feature>
<feature type="transmembrane region" description="Helical" evidence="6">
    <location>
        <begin position="403"/>
        <end position="424"/>
    </location>
</feature>
<dbReference type="GO" id="GO:0042910">
    <property type="term" value="F:xenobiotic transmembrane transporter activity"/>
    <property type="evidence" value="ECO:0007669"/>
    <property type="project" value="InterPro"/>
</dbReference>
<keyword evidence="5 6" id="KW-0472">Membrane</keyword>
<evidence type="ECO:0000256" key="6">
    <source>
        <dbReference type="RuleBase" id="RU004914"/>
    </source>
</evidence>
<reference evidence="8" key="1">
    <citation type="submission" date="2022-07" db="EMBL/GenBank/DDBJ databases">
        <authorList>
            <person name="Macas J."/>
            <person name="Novak P."/>
            <person name="Neumann P."/>
        </authorList>
    </citation>
    <scope>NUCLEOTIDE SEQUENCE</scope>
</reference>
<feature type="transmembrane region" description="Helical" evidence="6">
    <location>
        <begin position="328"/>
        <end position="349"/>
    </location>
</feature>
<feature type="transmembrane region" description="Helical" evidence="6">
    <location>
        <begin position="361"/>
        <end position="383"/>
    </location>
</feature>
<evidence type="ECO:0000256" key="1">
    <source>
        <dbReference type="ARBA" id="ARBA00004141"/>
    </source>
</evidence>
<feature type="transmembrane region" description="Helical" evidence="6">
    <location>
        <begin position="436"/>
        <end position="459"/>
    </location>
</feature>
<dbReference type="EMBL" id="CAMAPF010000146">
    <property type="protein sequence ID" value="CAH9108166.1"/>
    <property type="molecule type" value="Genomic_DNA"/>
</dbReference>
<comment type="caution">
    <text evidence="8">The sequence shown here is derived from an EMBL/GenBank/DDBJ whole genome shotgun (WGS) entry which is preliminary data.</text>
</comment>
<evidence type="ECO:0000313" key="8">
    <source>
        <dbReference type="EMBL" id="CAH9108166.1"/>
    </source>
</evidence>
<dbReference type="AlphaFoldDB" id="A0AAV0DX36"/>
<evidence type="ECO:0000256" key="3">
    <source>
        <dbReference type="ARBA" id="ARBA00022692"/>
    </source>
</evidence>
<protein>
    <recommendedName>
        <fullName evidence="6">Protein DETOXIFICATION</fullName>
    </recommendedName>
    <alternativeName>
        <fullName evidence="6">Multidrug and toxic compound extrusion protein</fullName>
    </alternativeName>
</protein>
<feature type="transmembrane region" description="Helical" evidence="6">
    <location>
        <begin position="227"/>
        <end position="247"/>
    </location>
</feature>
<feature type="transmembrane region" description="Helical" evidence="6">
    <location>
        <begin position="471"/>
        <end position="490"/>
    </location>
</feature>
<accession>A0AAV0DX36</accession>
<feature type="transmembrane region" description="Helical" evidence="6">
    <location>
        <begin position="268"/>
        <end position="291"/>
    </location>
</feature>
<sequence length="539" mass="57683">MAENSCVVDEPKKTWNLPFLVVFSGISQLFKLDDLGMEILSIALPAAMALAADPIASLIDTAFIGHLGPVEIAAVGVAISILNQANKVTIFPLVNITTSFVAEEESVRRMTESTVKEKELTKEKPKDCELEKMETGLATSNGTKISTHQDGTKTKNVCTTPSTENNASNKKVKREKRHIPSASTALVMGIILGLLQTGMLILPAKQLLGLMGVKPESPMFAPAQKYMFLRALGAPAVLLSLAMQGIFRGLKDTKTPLYATAIGDLANIMLDPIFIFACHWGVSGAAIAHVISQYLLCTILFCKLVGEIELIPPSFKALQLSRFLKNGLWLLARVIAVTFCVTVGASLAARKGTTTMAAFQVCLQVWMTSSLLADGLAVAGQAILASAFAEKDYSKAKAAAARVVQMGFVMGHALALVVGLGLYFGSGVFSKDKNVIRLITIAVPFVAGTQPLNSVAFVLDGVNFGASDFLYSAYSMVLVAALTISSEFLLSKSNGYIGIWISLSIFMVLRTIAGLWRMVTGVGPWSFLRTKTVKLQSST</sequence>
<dbReference type="PANTHER" id="PTHR42893:SF11">
    <property type="entry name" value="PROTEIN DETOXIFICATION 43"/>
    <property type="match status" value="1"/>
</dbReference>
<comment type="similarity">
    <text evidence="2 6">Belongs to the multi antimicrobial extrusion (MATE) (TC 2.A.66.1) family.</text>
</comment>
<proteinExistence type="inferred from homology"/>
<name>A0AAV0DX36_9ASTE</name>
<feature type="transmembrane region" description="Helical" evidence="6">
    <location>
        <begin position="179"/>
        <end position="202"/>
    </location>
</feature>
<evidence type="ECO:0000256" key="4">
    <source>
        <dbReference type="ARBA" id="ARBA00022989"/>
    </source>
</evidence>
<dbReference type="NCBIfam" id="TIGR00797">
    <property type="entry name" value="matE"/>
    <property type="match status" value="1"/>
</dbReference>
<evidence type="ECO:0000256" key="7">
    <source>
        <dbReference type="SAM" id="MobiDB-lite"/>
    </source>
</evidence>
<dbReference type="InterPro" id="IPR002528">
    <property type="entry name" value="MATE_fam"/>
</dbReference>
<keyword evidence="9" id="KW-1185">Reference proteome</keyword>
<feature type="compositionally biased region" description="Polar residues" evidence="7">
    <location>
        <begin position="141"/>
        <end position="169"/>
    </location>
</feature>
<dbReference type="InterPro" id="IPR044644">
    <property type="entry name" value="DinF-like"/>
</dbReference>
<evidence type="ECO:0000256" key="5">
    <source>
        <dbReference type="ARBA" id="ARBA00023136"/>
    </source>
</evidence>
<keyword evidence="3 6" id="KW-0812">Transmembrane</keyword>
<dbReference type="Pfam" id="PF01554">
    <property type="entry name" value="MatE"/>
    <property type="match status" value="2"/>
</dbReference>
<evidence type="ECO:0000313" key="9">
    <source>
        <dbReference type="Proteomes" id="UP001152523"/>
    </source>
</evidence>
<gene>
    <name evidence="8" type="ORF">CEPIT_LOCUS18245</name>
</gene>